<organism evidence="7 8">
    <name type="scientific">Stylosanthes scabra</name>
    <dbReference type="NCBI Taxonomy" id="79078"/>
    <lineage>
        <taxon>Eukaryota</taxon>
        <taxon>Viridiplantae</taxon>
        <taxon>Streptophyta</taxon>
        <taxon>Embryophyta</taxon>
        <taxon>Tracheophyta</taxon>
        <taxon>Spermatophyta</taxon>
        <taxon>Magnoliopsida</taxon>
        <taxon>eudicotyledons</taxon>
        <taxon>Gunneridae</taxon>
        <taxon>Pentapetalae</taxon>
        <taxon>rosids</taxon>
        <taxon>fabids</taxon>
        <taxon>Fabales</taxon>
        <taxon>Fabaceae</taxon>
        <taxon>Papilionoideae</taxon>
        <taxon>50 kb inversion clade</taxon>
        <taxon>dalbergioids sensu lato</taxon>
        <taxon>Dalbergieae</taxon>
        <taxon>Pterocarpus clade</taxon>
        <taxon>Stylosanthes</taxon>
    </lineage>
</organism>
<sequence length="130" mass="15044">MSSQSSRFSRRSRQAAPRWDLLCRHGNRLVLRTSGTKENPGRRFWGCVHYDVQNECDFFKWADAETDIEDPQIARLRKKVACLKTKIKDSEWKLKVVAVVGLLGWVGFTYVWMSMGCNVWQLQGLSKSFG</sequence>
<keyword evidence="8" id="KW-1185">Reference proteome</keyword>
<keyword evidence="1" id="KW-0479">Metal-binding</keyword>
<evidence type="ECO:0000313" key="7">
    <source>
        <dbReference type="EMBL" id="MED6185114.1"/>
    </source>
</evidence>
<comment type="caution">
    <text evidence="7">The sequence shown here is derived from an EMBL/GenBank/DDBJ whole genome shotgun (WGS) entry which is preliminary data.</text>
</comment>
<evidence type="ECO:0000313" key="8">
    <source>
        <dbReference type="Proteomes" id="UP001341840"/>
    </source>
</evidence>
<gene>
    <name evidence="7" type="ORF">PIB30_053897</name>
</gene>
<evidence type="ECO:0000256" key="5">
    <source>
        <dbReference type="SAM" id="Phobius"/>
    </source>
</evidence>
<reference evidence="7 8" key="1">
    <citation type="journal article" date="2023" name="Plants (Basel)">
        <title>Bridging the Gap: Combining Genomics and Transcriptomics Approaches to Understand Stylosanthes scabra, an Orphan Legume from the Brazilian Caatinga.</title>
        <authorList>
            <person name="Ferreira-Neto J.R.C."/>
            <person name="da Silva M.D."/>
            <person name="Binneck E."/>
            <person name="de Melo N.F."/>
            <person name="da Silva R.H."/>
            <person name="de Melo A.L.T.M."/>
            <person name="Pandolfi V."/>
            <person name="Bustamante F.O."/>
            <person name="Brasileiro-Vidal A.C."/>
            <person name="Benko-Iseppon A.M."/>
        </authorList>
    </citation>
    <scope>NUCLEOTIDE SEQUENCE [LARGE SCALE GENOMIC DNA]</scope>
    <source>
        <tissue evidence="7">Leaves</tissue>
    </source>
</reference>
<name>A0ABU6WIG9_9FABA</name>
<keyword evidence="5" id="KW-0812">Transmembrane</keyword>
<keyword evidence="3" id="KW-0862">Zinc</keyword>
<evidence type="ECO:0000256" key="4">
    <source>
        <dbReference type="PROSITE-ProRule" id="PRU01343"/>
    </source>
</evidence>
<protein>
    <recommendedName>
        <fullName evidence="6">GRF-type domain-containing protein</fullName>
    </recommendedName>
</protein>
<dbReference type="InterPro" id="IPR010666">
    <property type="entry name" value="Znf_GRF"/>
</dbReference>
<keyword evidence="5" id="KW-0472">Membrane</keyword>
<feature type="domain" description="GRF-type" evidence="6">
    <location>
        <begin position="23"/>
        <end position="65"/>
    </location>
</feature>
<dbReference type="PROSITE" id="PS51999">
    <property type="entry name" value="ZF_GRF"/>
    <property type="match status" value="1"/>
</dbReference>
<keyword evidence="5" id="KW-1133">Transmembrane helix</keyword>
<accession>A0ABU6WIG9</accession>
<dbReference type="EMBL" id="JASCZI010181648">
    <property type="protein sequence ID" value="MED6185114.1"/>
    <property type="molecule type" value="Genomic_DNA"/>
</dbReference>
<dbReference type="Proteomes" id="UP001341840">
    <property type="component" value="Unassembled WGS sequence"/>
</dbReference>
<evidence type="ECO:0000256" key="3">
    <source>
        <dbReference type="ARBA" id="ARBA00022833"/>
    </source>
</evidence>
<proteinExistence type="predicted"/>
<evidence type="ECO:0000256" key="2">
    <source>
        <dbReference type="ARBA" id="ARBA00022771"/>
    </source>
</evidence>
<evidence type="ECO:0000256" key="1">
    <source>
        <dbReference type="ARBA" id="ARBA00022723"/>
    </source>
</evidence>
<dbReference type="PANTHER" id="PTHR33248">
    <property type="entry name" value="ZINC ION-BINDING PROTEIN"/>
    <property type="match status" value="1"/>
</dbReference>
<keyword evidence="2 4" id="KW-0863">Zinc-finger</keyword>
<feature type="transmembrane region" description="Helical" evidence="5">
    <location>
        <begin position="94"/>
        <end position="113"/>
    </location>
</feature>
<dbReference type="Pfam" id="PF06839">
    <property type="entry name" value="Zn_ribbon_GRF"/>
    <property type="match status" value="1"/>
</dbReference>
<evidence type="ECO:0000259" key="6">
    <source>
        <dbReference type="PROSITE" id="PS51999"/>
    </source>
</evidence>